<dbReference type="SUPFAM" id="SSF63829">
    <property type="entry name" value="Calcium-dependent phosphotriesterase"/>
    <property type="match status" value="1"/>
</dbReference>
<protein>
    <submittedName>
        <fullName evidence="2">SMP-30/gluconolactonase/LRE family protein</fullName>
    </submittedName>
</protein>
<proteinExistence type="predicted"/>
<dbReference type="RefSeq" id="WP_135191217.1">
    <property type="nucleotide sequence ID" value="NZ_SPUM01000124.1"/>
</dbReference>
<accession>A0A4Y9SXR3</accession>
<dbReference type="Gene3D" id="2.120.10.30">
    <property type="entry name" value="TolB, C-terminal domain"/>
    <property type="match status" value="1"/>
</dbReference>
<feature type="domain" description="SMP-30/Gluconolactonase/LRE-like region" evidence="1">
    <location>
        <begin position="66"/>
        <end position="271"/>
    </location>
</feature>
<dbReference type="Proteomes" id="UP000297258">
    <property type="component" value="Unassembled WGS sequence"/>
</dbReference>
<dbReference type="OrthoDB" id="9775406at2"/>
<name>A0A4Y9SXR3_9BURK</name>
<dbReference type="InterPro" id="IPR011042">
    <property type="entry name" value="6-blade_b-propeller_TolB-like"/>
</dbReference>
<dbReference type="EMBL" id="SPUM01000124">
    <property type="protein sequence ID" value="TFW29423.1"/>
    <property type="molecule type" value="Genomic_DNA"/>
</dbReference>
<dbReference type="PANTHER" id="PTHR10426">
    <property type="entry name" value="STRICTOSIDINE SYNTHASE-RELATED"/>
    <property type="match status" value="1"/>
</dbReference>
<dbReference type="Pfam" id="PF08450">
    <property type="entry name" value="SGL"/>
    <property type="match status" value="1"/>
</dbReference>
<evidence type="ECO:0000259" key="1">
    <source>
        <dbReference type="Pfam" id="PF08450"/>
    </source>
</evidence>
<evidence type="ECO:0000313" key="3">
    <source>
        <dbReference type="Proteomes" id="UP000297258"/>
    </source>
</evidence>
<dbReference type="GO" id="GO:0016787">
    <property type="term" value="F:hydrolase activity"/>
    <property type="evidence" value="ECO:0007669"/>
    <property type="project" value="TreeGrafter"/>
</dbReference>
<keyword evidence="3" id="KW-1185">Reference proteome</keyword>
<evidence type="ECO:0000313" key="2">
    <source>
        <dbReference type="EMBL" id="TFW29423.1"/>
    </source>
</evidence>
<gene>
    <name evidence="2" type="ORF">E4O92_18950</name>
</gene>
<sequence>MLPVLALAAYLSLWPVPIEPVSWRAPIAPGYTGVHAANSKLVGLNNIHLNGEVGPEHVVLGPDSKLYVSVTSGHILRMRPDGGAQEVFADTGGRPLGLAFDARGNLIVADAIKGLLSVDVDGKLTVLAKAAAGEAISFPNAVVVARSGRIYFTDSSTRFKAAQWGSTSEAAMLDVMEQSATGRVLEYEPAAGTVRVVAKGLSLANGIALTSDERSLFVSESGRYRVWKIAVDADQVDVAHQSPQAEVLFDNLPGYPDNLMRGLDGRIWLGLAGPRNDLDGMAQWPFLRRVVLRVPRMLWPLPKPYGHVMAFTEDGKVVADLQDPSGNSPATTGLTETADRLYIHNVNGSSLGWLAR</sequence>
<organism evidence="2 3">
    <name type="scientific">Massilia horti</name>
    <dbReference type="NCBI Taxonomy" id="2562153"/>
    <lineage>
        <taxon>Bacteria</taxon>
        <taxon>Pseudomonadati</taxon>
        <taxon>Pseudomonadota</taxon>
        <taxon>Betaproteobacteria</taxon>
        <taxon>Burkholderiales</taxon>
        <taxon>Oxalobacteraceae</taxon>
        <taxon>Telluria group</taxon>
        <taxon>Massilia</taxon>
    </lineage>
</organism>
<dbReference type="PANTHER" id="PTHR10426:SF88">
    <property type="entry name" value="ADIPOCYTE PLASMA MEMBRANE-ASSOCIATED PROTEIN HEMOMUCIN-RELATED"/>
    <property type="match status" value="1"/>
</dbReference>
<dbReference type="AlphaFoldDB" id="A0A4Y9SXR3"/>
<reference evidence="2 3" key="1">
    <citation type="submission" date="2019-03" db="EMBL/GenBank/DDBJ databases">
        <title>Draft genome of Massilia hortus sp. nov., a novel bacterial species of the Oxalobacteraceae family.</title>
        <authorList>
            <person name="Peta V."/>
            <person name="Raths R."/>
            <person name="Bucking H."/>
        </authorList>
    </citation>
    <scope>NUCLEOTIDE SEQUENCE [LARGE SCALE GENOMIC DNA]</scope>
    <source>
        <strain evidence="2 3">ONC3</strain>
    </source>
</reference>
<comment type="caution">
    <text evidence="2">The sequence shown here is derived from an EMBL/GenBank/DDBJ whole genome shotgun (WGS) entry which is preliminary data.</text>
</comment>
<dbReference type="InterPro" id="IPR013658">
    <property type="entry name" value="SGL"/>
</dbReference>